<feature type="region of interest" description="Disordered" evidence="1">
    <location>
        <begin position="1"/>
        <end position="38"/>
    </location>
</feature>
<proteinExistence type="predicted"/>
<evidence type="ECO:0000313" key="2">
    <source>
        <dbReference type="WBParaSite" id="ASIM_0000419901-mRNA-1"/>
    </source>
</evidence>
<sequence length="38" mass="4197">LLPSARVDAEDDIEEPTVKENLAKAKDASKTDDEVVQR</sequence>
<name>A0A0M3J9D5_ANISI</name>
<reference evidence="2" key="1">
    <citation type="submission" date="2017-02" db="UniProtKB">
        <authorList>
            <consortium name="WormBaseParasite"/>
        </authorList>
    </citation>
    <scope>IDENTIFICATION</scope>
</reference>
<dbReference type="AlphaFoldDB" id="A0A0M3J9D5"/>
<protein>
    <submittedName>
        <fullName evidence="2">Preprotein translocase subunit YajC</fullName>
    </submittedName>
</protein>
<dbReference type="WBParaSite" id="ASIM_0000419901-mRNA-1">
    <property type="protein sequence ID" value="ASIM_0000419901-mRNA-1"/>
    <property type="gene ID" value="ASIM_0000419901"/>
</dbReference>
<organism evidence="2">
    <name type="scientific">Anisakis simplex</name>
    <name type="common">Herring worm</name>
    <dbReference type="NCBI Taxonomy" id="6269"/>
    <lineage>
        <taxon>Eukaryota</taxon>
        <taxon>Metazoa</taxon>
        <taxon>Ecdysozoa</taxon>
        <taxon>Nematoda</taxon>
        <taxon>Chromadorea</taxon>
        <taxon>Rhabditida</taxon>
        <taxon>Spirurina</taxon>
        <taxon>Ascaridomorpha</taxon>
        <taxon>Ascaridoidea</taxon>
        <taxon>Anisakidae</taxon>
        <taxon>Anisakis</taxon>
        <taxon>Anisakis simplex complex</taxon>
    </lineage>
</organism>
<accession>A0A0M3J9D5</accession>
<feature type="compositionally biased region" description="Basic and acidic residues" evidence="1">
    <location>
        <begin position="16"/>
        <end position="38"/>
    </location>
</feature>
<evidence type="ECO:0000256" key="1">
    <source>
        <dbReference type="SAM" id="MobiDB-lite"/>
    </source>
</evidence>